<evidence type="ECO:0000256" key="1">
    <source>
        <dbReference type="SAM" id="MobiDB-lite"/>
    </source>
</evidence>
<protein>
    <submittedName>
        <fullName evidence="2">Uncharacterized protein</fullName>
    </submittedName>
</protein>
<feature type="compositionally biased region" description="Polar residues" evidence="1">
    <location>
        <begin position="106"/>
        <end position="126"/>
    </location>
</feature>
<dbReference type="Proteomes" id="UP001314181">
    <property type="component" value="Unassembled WGS sequence"/>
</dbReference>
<proteinExistence type="predicted"/>
<dbReference type="EMBL" id="CAWVOK010000006">
    <property type="protein sequence ID" value="CAK8162460.1"/>
    <property type="molecule type" value="Genomic_DNA"/>
</dbReference>
<feature type="compositionally biased region" description="Low complexity" evidence="1">
    <location>
        <begin position="144"/>
        <end position="155"/>
    </location>
</feature>
<dbReference type="RefSeq" id="WP_338363512.1">
    <property type="nucleotide sequence ID" value="NZ_CAWVOK010000006.1"/>
</dbReference>
<evidence type="ECO:0000313" key="2">
    <source>
        <dbReference type="EMBL" id="CAK8162460.1"/>
    </source>
</evidence>
<organism evidence="2 3">
    <name type="scientific">Candidatus Xenohaliotis californiensis</name>
    <dbReference type="NCBI Taxonomy" id="84677"/>
    <lineage>
        <taxon>Bacteria</taxon>
        <taxon>Pseudomonadati</taxon>
        <taxon>Pseudomonadota</taxon>
        <taxon>Alphaproteobacteria</taxon>
        <taxon>Rickettsiales</taxon>
        <taxon>Anaplasmataceae</taxon>
        <taxon>Candidatus Xenohaliotis</taxon>
    </lineage>
</organism>
<sequence length="554" mass="61607">MTGTDHSAESTRKFLEARYGVLSNKIEDLKTAVGVTHYGVRTAGKTVDTLGSKNSVYSTESEGVQLDPNVNQPIPVANAYNPMNSSAVGADGDFSQNKNARELHINPNNSDNKSTVSSNDSYNTAPNILHASDVRGSNKSTHYSSKNDSVSDVSSVASSLKDRSYDVNPSSNDDFQIKPWRLIRAKNDLELAQQSVDSIIRSNVLHVSLNEKINDFLEDAGNELHNYTISLLQNAESDSLESVVTSDKENSFIVMAQRDFMQELLHNAAQRISNRSLSWKVQELCNLLADKSNGFGLINEKFNELSTANAQIAGNDSSFIEWLLEENNRCINNALGVLHNIRAVSVVVELQDSAISRLTRSLSRMQKRDQGYFTTTIAQPVLEDYALQSDVAVDIWNKVSRLDDHGYVMPLKESTKFDVSLSHTDDGPSEFINSDDIQSISSGNLQVKDEVLMQEAEDNIDVNSEINPDIDESKMDKTSDKFVNDYLNTRPYLAGMVGDDELMPDIKKDDEHRDDIKVTKAAEDSLRDDFSLDSDNIHIDSARTLNDSNMRTRK</sequence>
<gene>
    <name evidence="2" type="ORF">CAXC1_150054</name>
</gene>
<accession>A0ABM9N7B3</accession>
<reference evidence="2 3" key="1">
    <citation type="submission" date="2024-01" db="EMBL/GenBank/DDBJ databases">
        <authorList>
            <person name="Kunselman E."/>
        </authorList>
    </citation>
    <scope>NUCLEOTIDE SEQUENCE [LARGE SCALE GENOMIC DNA]</scope>
    <source>
        <strain evidence="2">2 abalone samples</strain>
    </source>
</reference>
<feature type="region of interest" description="Disordered" evidence="1">
    <location>
        <begin position="102"/>
        <end position="155"/>
    </location>
</feature>
<keyword evidence="3" id="KW-1185">Reference proteome</keyword>
<evidence type="ECO:0000313" key="3">
    <source>
        <dbReference type="Proteomes" id="UP001314181"/>
    </source>
</evidence>
<comment type="caution">
    <text evidence="2">The sequence shown here is derived from an EMBL/GenBank/DDBJ whole genome shotgun (WGS) entry which is preliminary data.</text>
</comment>
<name>A0ABM9N7B3_9RICK</name>